<feature type="transmembrane region" description="Helical" evidence="1">
    <location>
        <begin position="68"/>
        <end position="88"/>
    </location>
</feature>
<evidence type="ECO:0000313" key="4">
    <source>
        <dbReference type="Proteomes" id="UP001216907"/>
    </source>
</evidence>
<comment type="caution">
    <text evidence="3">The sequence shown here is derived from an EMBL/GenBank/DDBJ whole genome shotgun (WGS) entry which is preliminary data.</text>
</comment>
<feature type="transmembrane region" description="Helical" evidence="1">
    <location>
        <begin position="100"/>
        <end position="119"/>
    </location>
</feature>
<protein>
    <submittedName>
        <fullName evidence="3">DUF5658 family protein</fullName>
    </submittedName>
</protein>
<gene>
    <name evidence="3" type="ORF">PZE19_28400</name>
</gene>
<name>A0ABT6FJE7_9BACT</name>
<evidence type="ECO:0000313" key="3">
    <source>
        <dbReference type="EMBL" id="MDG3007702.1"/>
    </source>
</evidence>
<feature type="transmembrane region" description="Helical" evidence="1">
    <location>
        <begin position="27"/>
        <end position="48"/>
    </location>
</feature>
<organism evidence="3 4">
    <name type="scientific">Paludisphaera mucosa</name>
    <dbReference type="NCBI Taxonomy" id="3030827"/>
    <lineage>
        <taxon>Bacteria</taxon>
        <taxon>Pseudomonadati</taxon>
        <taxon>Planctomycetota</taxon>
        <taxon>Planctomycetia</taxon>
        <taxon>Isosphaerales</taxon>
        <taxon>Isosphaeraceae</taxon>
        <taxon>Paludisphaera</taxon>
    </lineage>
</organism>
<feature type="domain" description="DUF5658" evidence="2">
    <location>
        <begin position="33"/>
        <end position="123"/>
    </location>
</feature>
<evidence type="ECO:0000259" key="2">
    <source>
        <dbReference type="Pfam" id="PF18902"/>
    </source>
</evidence>
<dbReference type="Pfam" id="PF18902">
    <property type="entry name" value="DUF5658"/>
    <property type="match status" value="1"/>
</dbReference>
<evidence type="ECO:0000256" key="1">
    <source>
        <dbReference type="SAM" id="Phobius"/>
    </source>
</evidence>
<keyword evidence="1" id="KW-0812">Transmembrane</keyword>
<accession>A0ABT6FJE7</accession>
<keyword evidence="1" id="KW-0472">Membrane</keyword>
<keyword evidence="4" id="KW-1185">Reference proteome</keyword>
<keyword evidence="1" id="KW-1133">Transmembrane helix</keyword>
<dbReference type="RefSeq" id="WP_277863974.1">
    <property type="nucleotide sequence ID" value="NZ_JARRAG010000002.1"/>
</dbReference>
<dbReference type="InterPro" id="IPR043717">
    <property type="entry name" value="DUF5658"/>
</dbReference>
<proteinExistence type="predicted"/>
<dbReference type="EMBL" id="JARRAG010000002">
    <property type="protein sequence ID" value="MDG3007702.1"/>
    <property type="molecule type" value="Genomic_DNA"/>
</dbReference>
<sequence length="125" mass="14363">MGDRIGNRRQEDEQRYLYFDRFPTTTFVLILSLLSLTLIDGVLTLRLLEEHFVEANPVMHALLQRGPVSFILGKYALTVFGLPFLLIFGRRQVFLPCLRVGHVLPAAVGLYLLLLSYQIRLIITF</sequence>
<dbReference type="Proteomes" id="UP001216907">
    <property type="component" value="Unassembled WGS sequence"/>
</dbReference>
<reference evidence="3 4" key="1">
    <citation type="submission" date="2023-03" db="EMBL/GenBank/DDBJ databases">
        <title>Paludisphaera mucosa sp. nov. a novel planctomycete from northern fen.</title>
        <authorList>
            <person name="Ivanova A."/>
        </authorList>
    </citation>
    <scope>NUCLEOTIDE SEQUENCE [LARGE SCALE GENOMIC DNA]</scope>
    <source>
        <strain evidence="3 4">Pla2</strain>
    </source>
</reference>